<evidence type="ECO:0000259" key="7">
    <source>
        <dbReference type="Pfam" id="PF08244"/>
    </source>
</evidence>
<dbReference type="SMART" id="SM00640">
    <property type="entry name" value="Glyco_32"/>
    <property type="match status" value="1"/>
</dbReference>
<gene>
    <name evidence="8" type="ORF">RHOBADRAFT_39790</name>
</gene>
<dbReference type="Gene3D" id="2.60.120.560">
    <property type="entry name" value="Exo-inulinase, domain 1"/>
    <property type="match status" value="1"/>
</dbReference>
<accession>A0A0P9ERP3</accession>
<dbReference type="Pfam" id="PF08244">
    <property type="entry name" value="Glyco_hydro_32C"/>
    <property type="match status" value="1"/>
</dbReference>
<evidence type="ECO:0000256" key="2">
    <source>
        <dbReference type="ARBA" id="ARBA00022801"/>
    </source>
</evidence>
<feature type="compositionally biased region" description="Low complexity" evidence="5">
    <location>
        <begin position="1"/>
        <end position="14"/>
    </location>
</feature>
<dbReference type="AlphaFoldDB" id="A0A0P9ERP3"/>
<dbReference type="Proteomes" id="UP000053890">
    <property type="component" value="Unassembled WGS sequence"/>
</dbReference>
<dbReference type="GO" id="GO:0005987">
    <property type="term" value="P:sucrose catabolic process"/>
    <property type="evidence" value="ECO:0007669"/>
    <property type="project" value="TreeGrafter"/>
</dbReference>
<keyword evidence="3 4" id="KW-0326">Glycosidase</keyword>
<dbReference type="STRING" id="578459.A0A0P9ERP3"/>
<dbReference type="GO" id="GO:0004575">
    <property type="term" value="F:sucrose alpha-glucosidase activity"/>
    <property type="evidence" value="ECO:0007669"/>
    <property type="project" value="TreeGrafter"/>
</dbReference>
<dbReference type="EMBL" id="KQ474089">
    <property type="protein sequence ID" value="KPV72046.1"/>
    <property type="molecule type" value="Genomic_DNA"/>
</dbReference>
<dbReference type="InterPro" id="IPR013148">
    <property type="entry name" value="Glyco_hydro_32_N"/>
</dbReference>
<dbReference type="SUPFAM" id="SSF75005">
    <property type="entry name" value="Arabinanase/levansucrase/invertase"/>
    <property type="match status" value="1"/>
</dbReference>
<evidence type="ECO:0000259" key="6">
    <source>
        <dbReference type="Pfam" id="PF00251"/>
    </source>
</evidence>
<proteinExistence type="inferred from homology"/>
<feature type="domain" description="Glycosyl hydrolase family 32 N-terminal" evidence="6">
    <location>
        <begin position="25"/>
        <end position="326"/>
    </location>
</feature>
<dbReference type="OMA" id="GTEWRHA"/>
<evidence type="ECO:0000256" key="1">
    <source>
        <dbReference type="ARBA" id="ARBA00009902"/>
    </source>
</evidence>
<dbReference type="FunFam" id="2.115.10.20:FF:000002">
    <property type="entry name" value="Invertase 2"/>
    <property type="match status" value="1"/>
</dbReference>
<protein>
    <submittedName>
        <fullName evidence="8">Glycoside hydrolase family 32 protein</fullName>
    </submittedName>
</protein>
<reference evidence="8 9" key="1">
    <citation type="journal article" date="2015" name="Front. Microbiol.">
        <title>Genome sequence of the plant growth promoting endophytic yeast Rhodotorula graminis WP1.</title>
        <authorList>
            <person name="Firrincieli A."/>
            <person name="Otillar R."/>
            <person name="Salamov A."/>
            <person name="Schmutz J."/>
            <person name="Khan Z."/>
            <person name="Redman R.S."/>
            <person name="Fleck N.D."/>
            <person name="Lindquist E."/>
            <person name="Grigoriev I.V."/>
            <person name="Doty S.L."/>
        </authorList>
    </citation>
    <scope>NUCLEOTIDE SEQUENCE [LARGE SCALE GENOMIC DNA]</scope>
    <source>
        <strain evidence="8 9">WP1</strain>
    </source>
</reference>
<dbReference type="RefSeq" id="XP_018268095.1">
    <property type="nucleotide sequence ID" value="XM_018413656.1"/>
</dbReference>
<dbReference type="PROSITE" id="PS00609">
    <property type="entry name" value="GLYCOSYL_HYDROL_F32"/>
    <property type="match status" value="1"/>
</dbReference>
<comment type="similarity">
    <text evidence="1 4">Belongs to the glycosyl hydrolase 32 family.</text>
</comment>
<dbReference type="InterPro" id="IPR023296">
    <property type="entry name" value="Glyco_hydro_beta-prop_sf"/>
</dbReference>
<dbReference type="InterPro" id="IPR018053">
    <property type="entry name" value="Glyco_hydro_32_AS"/>
</dbReference>
<dbReference type="PANTHER" id="PTHR42800:SF2">
    <property type="entry name" value="INVERTASE-RELATED"/>
    <property type="match status" value="1"/>
</dbReference>
<sequence length="515" mass="55782">MPPTAVPTGVAPTGDYSGPLRPQVHFSPPVGFMNDPNGLFQASNGTYHLYYQYNPTALVAGNQHWGHATSDDLYTWTNQPIALFPPSGVEGAGVFSGSAVIDTNNTSGFFGNLTEGVDPIVAIYTLNTPEKQTQDIAYSLDGGYTFTEYENNPVLDINSTQFRDPKTIWHEETGKWVMAVTYSQEFAIGIYTSPNLIEWEFASNFSHAGLLGLQYECSNLVPVPVKDSDELIWVMYISINPGAPLGGSVGQYFPGTFNGTHFEAFDAAARIDGFGKDNYASQFFYGTPANESISIGWASNWQYTNLVPTAEEGWRSSMATPRRHYVTNATRIGYVLASEPYQIESVRNSSLLPDGAESASIVNTTVEIDLKNNTSGAVYFALNFTIPDGANVPETAAVTLTMRSSASNETLLAGHYLGGSNAGTTWVDRGKLTGFEHPLFSDKVSHTIVGNAESLSGIFDRSLFEVFVNGGEFSATSTVFPSEMLDTLEVTTTDLPEGADVSAAVWGLRSTWAQQ</sequence>
<evidence type="ECO:0000313" key="8">
    <source>
        <dbReference type="EMBL" id="KPV72046.1"/>
    </source>
</evidence>
<dbReference type="GeneID" id="28974105"/>
<dbReference type="PANTHER" id="PTHR42800">
    <property type="entry name" value="EXOINULINASE INUD (AFU_ORTHOLOGUE AFUA_5G00480)"/>
    <property type="match status" value="1"/>
</dbReference>
<dbReference type="SUPFAM" id="SSF49899">
    <property type="entry name" value="Concanavalin A-like lectins/glucanases"/>
    <property type="match status" value="1"/>
</dbReference>
<dbReference type="InterPro" id="IPR001362">
    <property type="entry name" value="Glyco_hydro_32"/>
</dbReference>
<keyword evidence="2 4" id="KW-0378">Hydrolase</keyword>
<organism evidence="8 9">
    <name type="scientific">Rhodotorula graminis (strain WP1)</name>
    <dbReference type="NCBI Taxonomy" id="578459"/>
    <lineage>
        <taxon>Eukaryota</taxon>
        <taxon>Fungi</taxon>
        <taxon>Dikarya</taxon>
        <taxon>Basidiomycota</taxon>
        <taxon>Pucciniomycotina</taxon>
        <taxon>Microbotryomycetes</taxon>
        <taxon>Sporidiobolales</taxon>
        <taxon>Sporidiobolaceae</taxon>
        <taxon>Rhodotorula</taxon>
    </lineage>
</organism>
<dbReference type="GO" id="GO:0000324">
    <property type="term" value="C:fungal-type vacuole"/>
    <property type="evidence" value="ECO:0007669"/>
    <property type="project" value="TreeGrafter"/>
</dbReference>
<evidence type="ECO:0000313" key="9">
    <source>
        <dbReference type="Proteomes" id="UP000053890"/>
    </source>
</evidence>
<dbReference type="OrthoDB" id="202537at2759"/>
<keyword evidence="9" id="KW-1185">Reference proteome</keyword>
<feature type="region of interest" description="Disordered" evidence="5">
    <location>
        <begin position="1"/>
        <end position="20"/>
    </location>
</feature>
<feature type="domain" description="Glycosyl hydrolase family 32 C-terminal" evidence="7">
    <location>
        <begin position="362"/>
        <end position="493"/>
    </location>
</feature>
<dbReference type="InterPro" id="IPR013320">
    <property type="entry name" value="ConA-like_dom_sf"/>
</dbReference>
<dbReference type="InterPro" id="IPR013189">
    <property type="entry name" value="Glyco_hydro_32_C"/>
</dbReference>
<evidence type="ECO:0000256" key="3">
    <source>
        <dbReference type="ARBA" id="ARBA00023295"/>
    </source>
</evidence>
<evidence type="ECO:0000256" key="4">
    <source>
        <dbReference type="RuleBase" id="RU362110"/>
    </source>
</evidence>
<name>A0A0P9ERP3_RHOGW</name>
<dbReference type="Pfam" id="PF00251">
    <property type="entry name" value="Glyco_hydro_32N"/>
    <property type="match status" value="1"/>
</dbReference>
<dbReference type="CDD" id="cd18622">
    <property type="entry name" value="GH32_Inu-like"/>
    <property type="match status" value="1"/>
</dbReference>
<evidence type="ECO:0000256" key="5">
    <source>
        <dbReference type="SAM" id="MobiDB-lite"/>
    </source>
</evidence>
<dbReference type="Gene3D" id="2.115.10.20">
    <property type="entry name" value="Glycosyl hydrolase domain, family 43"/>
    <property type="match status" value="1"/>
</dbReference>